<keyword evidence="3" id="KW-1185">Reference proteome</keyword>
<proteinExistence type="predicted"/>
<protein>
    <submittedName>
        <fullName evidence="2">Uncharacterized protein</fullName>
    </submittedName>
</protein>
<feature type="compositionally biased region" description="Basic and acidic residues" evidence="1">
    <location>
        <begin position="61"/>
        <end position="80"/>
    </location>
</feature>
<evidence type="ECO:0000256" key="1">
    <source>
        <dbReference type="SAM" id="MobiDB-lite"/>
    </source>
</evidence>
<feature type="region of interest" description="Disordered" evidence="1">
    <location>
        <begin position="61"/>
        <end position="87"/>
    </location>
</feature>
<sequence length="133" mass="14493">MSPAISILDVAREILPELPKLLGEDAAAVRQELTNLLARAHSGKAVDHEIRVVLGKNPATDRWKRDRLRENDADGGDEKSYQPLPGLRSTPRAVKYACPVSGCNTPPWFPIDAGDEIPSCEIHGVPFEAVSDD</sequence>
<comment type="caution">
    <text evidence="2">The sequence shown here is derived from an EMBL/GenBank/DDBJ whole genome shotgun (WGS) entry which is preliminary data.</text>
</comment>
<evidence type="ECO:0000313" key="2">
    <source>
        <dbReference type="EMBL" id="NMQ21093.1"/>
    </source>
</evidence>
<evidence type="ECO:0000313" key="3">
    <source>
        <dbReference type="Proteomes" id="UP000760480"/>
    </source>
</evidence>
<reference evidence="2 3" key="1">
    <citation type="submission" date="2019-03" db="EMBL/GenBank/DDBJ databases">
        <title>Metabolic reconstructions from genomes of highly enriched 'Candidatus Accumulibacter' and 'Candidatus Competibacter' bioreactor populations.</title>
        <authorList>
            <person name="Annavajhala M.K."/>
            <person name="Welles L."/>
            <person name="Abbas B."/>
            <person name="Sorokin D."/>
            <person name="Park H."/>
            <person name="Van Loosdrecht M."/>
            <person name="Chandran K."/>
        </authorList>
    </citation>
    <scope>NUCLEOTIDE SEQUENCE [LARGE SCALE GENOMIC DNA]</scope>
    <source>
        <strain evidence="2 3">SBR_G</strain>
    </source>
</reference>
<dbReference type="EMBL" id="SPMZ01000075">
    <property type="protein sequence ID" value="NMQ21093.1"/>
    <property type="molecule type" value="Genomic_DNA"/>
</dbReference>
<accession>A0ABX1TSN3</accession>
<name>A0ABX1TSN3_9GAMM</name>
<dbReference type="Proteomes" id="UP000760480">
    <property type="component" value="Unassembled WGS sequence"/>
</dbReference>
<gene>
    <name evidence="2" type="ORF">E4P82_18975</name>
</gene>
<organism evidence="2 3">
    <name type="scientific">Candidatus Competibacter phosphatis</name>
    <dbReference type="NCBI Taxonomy" id="221280"/>
    <lineage>
        <taxon>Bacteria</taxon>
        <taxon>Pseudomonadati</taxon>
        <taxon>Pseudomonadota</taxon>
        <taxon>Gammaproteobacteria</taxon>
        <taxon>Candidatus Competibacteraceae</taxon>
        <taxon>Candidatus Competibacter</taxon>
    </lineage>
</organism>
<dbReference type="RefSeq" id="WP_169250356.1">
    <property type="nucleotide sequence ID" value="NZ_SPMZ01000075.1"/>
</dbReference>